<gene>
    <name evidence="1" type="ORF">METZ01_LOCUS454355</name>
</gene>
<organism evidence="1">
    <name type="scientific">marine metagenome</name>
    <dbReference type="NCBI Taxonomy" id="408172"/>
    <lineage>
        <taxon>unclassified sequences</taxon>
        <taxon>metagenomes</taxon>
        <taxon>ecological metagenomes</taxon>
    </lineage>
</organism>
<proteinExistence type="predicted"/>
<feature type="non-terminal residue" evidence="1">
    <location>
        <position position="83"/>
    </location>
</feature>
<dbReference type="AlphaFoldDB" id="A0A383A1E7"/>
<accession>A0A383A1E7</accession>
<reference evidence="1" key="1">
    <citation type="submission" date="2018-05" db="EMBL/GenBank/DDBJ databases">
        <authorList>
            <person name="Lanie J.A."/>
            <person name="Ng W.-L."/>
            <person name="Kazmierczak K.M."/>
            <person name="Andrzejewski T.M."/>
            <person name="Davidsen T.M."/>
            <person name="Wayne K.J."/>
            <person name="Tettelin H."/>
            <person name="Glass J.I."/>
            <person name="Rusch D."/>
            <person name="Podicherti R."/>
            <person name="Tsui H.-C.T."/>
            <person name="Winkler M.E."/>
        </authorList>
    </citation>
    <scope>NUCLEOTIDE SEQUENCE</scope>
</reference>
<evidence type="ECO:0000313" key="1">
    <source>
        <dbReference type="EMBL" id="SVE01501.1"/>
    </source>
</evidence>
<protein>
    <submittedName>
        <fullName evidence="1">Uncharacterized protein</fullName>
    </submittedName>
</protein>
<name>A0A383A1E7_9ZZZZ</name>
<dbReference type="EMBL" id="UINC01188333">
    <property type="protein sequence ID" value="SVE01501.1"/>
    <property type="molecule type" value="Genomic_DNA"/>
</dbReference>
<sequence length="83" mass="9146">MSLFVVPGGLEEDYSPATVSVRKASMTAPSYASIDPKLQDHLDALGFHSVGSYRIWCHKQGLDKRLAKADEQLVDEAALFPRL</sequence>